<dbReference type="InterPro" id="IPR015797">
    <property type="entry name" value="NUDIX_hydrolase-like_dom_sf"/>
</dbReference>
<dbReference type="InterPro" id="IPR033715">
    <property type="entry name" value="GDPMH"/>
</dbReference>
<comment type="caution">
    <text evidence="6">The sequence shown here is derived from an EMBL/GenBank/DDBJ whole genome shotgun (WGS) entry which is preliminary data.</text>
</comment>
<dbReference type="Pfam" id="PF00293">
    <property type="entry name" value="NUDIX"/>
    <property type="match status" value="1"/>
</dbReference>
<dbReference type="GO" id="GO:0016787">
    <property type="term" value="F:hydrolase activity"/>
    <property type="evidence" value="ECO:0007669"/>
    <property type="project" value="UniProtKB-KW"/>
</dbReference>
<dbReference type="PANTHER" id="PTHR43046:SF12">
    <property type="entry name" value="GDP-MANNOSE MANNOSYL HYDROLASE"/>
    <property type="match status" value="1"/>
</dbReference>
<evidence type="ECO:0000256" key="4">
    <source>
        <dbReference type="ARBA" id="ARBA00022842"/>
    </source>
</evidence>
<evidence type="ECO:0000256" key="2">
    <source>
        <dbReference type="ARBA" id="ARBA00022723"/>
    </source>
</evidence>
<keyword evidence="4" id="KW-0460">Magnesium</keyword>
<dbReference type="PIRSF" id="PIRSF037599">
    <property type="entry name" value="GDPMH"/>
    <property type="match status" value="1"/>
</dbReference>
<proteinExistence type="predicted"/>
<accession>A0ABS5XDQ5</accession>
<name>A0ABS5XDQ5_9GAMM</name>
<evidence type="ECO:0000256" key="1">
    <source>
        <dbReference type="ARBA" id="ARBA00001946"/>
    </source>
</evidence>
<dbReference type="PROSITE" id="PS51462">
    <property type="entry name" value="NUDIX"/>
    <property type="match status" value="1"/>
</dbReference>
<evidence type="ECO:0000256" key="3">
    <source>
        <dbReference type="ARBA" id="ARBA00022801"/>
    </source>
</evidence>
<sequence>MWLSNESFRTVVALTPLVAIDLVVQNAEGAILLGQRLNRPAHGYWFVPGGRILKNESLDAAFRRLTLDELGQAFERRQARLLGVYEHFYSDSVFGDTPTHPDTHYVVLGYQLRLPPSTTLITPAAQHDCFRWWRVAEMQASSQVHDNARAYLDALQ</sequence>
<dbReference type="Proteomes" id="UP001519667">
    <property type="component" value="Unassembled WGS sequence"/>
</dbReference>
<keyword evidence="2" id="KW-0479">Metal-binding</keyword>
<evidence type="ECO:0000259" key="5">
    <source>
        <dbReference type="PROSITE" id="PS51462"/>
    </source>
</evidence>
<dbReference type="CDD" id="cd03430">
    <property type="entry name" value="NUDIX_GDPMH_NudD"/>
    <property type="match status" value="1"/>
</dbReference>
<protein>
    <submittedName>
        <fullName evidence="6">GDP-mannose mannosyl hydrolase</fullName>
    </submittedName>
</protein>
<feature type="domain" description="Nudix hydrolase" evidence="5">
    <location>
        <begin position="13"/>
        <end position="156"/>
    </location>
</feature>
<dbReference type="SUPFAM" id="SSF55811">
    <property type="entry name" value="Nudix"/>
    <property type="match status" value="1"/>
</dbReference>
<dbReference type="Gene3D" id="3.90.79.10">
    <property type="entry name" value="Nucleoside Triphosphate Pyrophosphohydrolase"/>
    <property type="match status" value="1"/>
</dbReference>
<comment type="cofactor">
    <cofactor evidence="1">
        <name>Mg(2+)</name>
        <dbReference type="ChEBI" id="CHEBI:18420"/>
    </cofactor>
</comment>
<evidence type="ECO:0000313" key="6">
    <source>
        <dbReference type="EMBL" id="MBT8765787.1"/>
    </source>
</evidence>
<keyword evidence="3 6" id="KW-0378">Hydrolase</keyword>
<dbReference type="EMBL" id="JAGTIS010000002">
    <property type="protein sequence ID" value="MBT8765787.1"/>
    <property type="molecule type" value="Genomic_DNA"/>
</dbReference>
<organism evidence="6 7">
    <name type="scientific">Metapseudomonas boanensis</name>
    <dbReference type="NCBI Taxonomy" id="2822138"/>
    <lineage>
        <taxon>Bacteria</taxon>
        <taxon>Pseudomonadati</taxon>
        <taxon>Pseudomonadota</taxon>
        <taxon>Gammaproteobacteria</taxon>
        <taxon>Pseudomonadales</taxon>
        <taxon>Pseudomonadaceae</taxon>
        <taxon>Metapseudomonas</taxon>
    </lineage>
</organism>
<dbReference type="NCBIfam" id="NF011963">
    <property type="entry name" value="PRK15434.1"/>
    <property type="match status" value="1"/>
</dbReference>
<keyword evidence="7" id="KW-1185">Reference proteome</keyword>
<reference evidence="6 7" key="1">
    <citation type="submission" date="2021-04" db="EMBL/GenBank/DDBJ databases">
        <title>Pseudomonas boanensis sp. nov., a bacterium isolated from river water used for household purposes in Boane District, Mozambique.</title>
        <authorList>
            <person name="Nicklasson M."/>
            <person name="Martin-Rodriguez A.J."/>
            <person name="Thorell K."/>
            <person name="Neves L."/>
            <person name="Mussagy A."/>
            <person name="Rydberg H.A."/>
            <person name="Hernroth B."/>
            <person name="Svensson-Stadler L."/>
            <person name="Sjoling A."/>
        </authorList>
    </citation>
    <scope>NUCLEOTIDE SEQUENCE [LARGE SCALE GENOMIC DNA]</scope>
    <source>
        <strain evidence="6 7">DB1</strain>
    </source>
</reference>
<dbReference type="InterPro" id="IPR000086">
    <property type="entry name" value="NUDIX_hydrolase_dom"/>
</dbReference>
<dbReference type="RefSeq" id="WP_215372011.1">
    <property type="nucleotide sequence ID" value="NZ_JAGTIS010000002.1"/>
</dbReference>
<gene>
    <name evidence="6" type="ORF">J7302_06540</name>
</gene>
<evidence type="ECO:0000313" key="7">
    <source>
        <dbReference type="Proteomes" id="UP001519667"/>
    </source>
</evidence>
<dbReference type="PANTHER" id="PTHR43046">
    <property type="entry name" value="GDP-MANNOSE MANNOSYL HYDROLASE"/>
    <property type="match status" value="1"/>
</dbReference>